<dbReference type="GO" id="GO:0006355">
    <property type="term" value="P:regulation of DNA-templated transcription"/>
    <property type="evidence" value="ECO:0007669"/>
    <property type="project" value="InterPro"/>
</dbReference>
<name>A0A9E7HSQ4_9LILI</name>
<dbReference type="Gene3D" id="3.10.20.90">
    <property type="entry name" value="Phosphatidylinositol 3-kinase Catalytic Subunit, Chain A, domain 1"/>
    <property type="match status" value="1"/>
</dbReference>
<evidence type="ECO:0000256" key="4">
    <source>
        <dbReference type="ARBA" id="ARBA00011726"/>
    </source>
</evidence>
<evidence type="ECO:0000259" key="11">
    <source>
        <dbReference type="PROSITE" id="PS51745"/>
    </source>
</evidence>
<evidence type="ECO:0000256" key="9">
    <source>
        <dbReference type="ARBA" id="ARBA00023294"/>
    </source>
</evidence>
<keyword evidence="13" id="KW-1185">Reference proteome</keyword>
<dbReference type="EMBL" id="CP097510">
    <property type="protein sequence ID" value="URE39824.1"/>
    <property type="molecule type" value="Genomic_DNA"/>
</dbReference>
<reference evidence="12" key="1">
    <citation type="submission" date="2022-05" db="EMBL/GenBank/DDBJ databases">
        <title>The Musa troglodytarum L. genome provides insights into the mechanism of non-climacteric behaviour and enrichment of carotenoids.</title>
        <authorList>
            <person name="Wang J."/>
        </authorList>
    </citation>
    <scope>NUCLEOTIDE SEQUENCE</scope>
    <source>
        <tissue evidence="12">Leaf</tissue>
    </source>
</reference>
<dbReference type="AlphaFoldDB" id="A0A9E7HSQ4"/>
<evidence type="ECO:0000256" key="7">
    <source>
        <dbReference type="ARBA" id="ARBA00023163"/>
    </source>
</evidence>
<evidence type="ECO:0000256" key="1">
    <source>
        <dbReference type="ARBA" id="ARBA00002159"/>
    </source>
</evidence>
<evidence type="ECO:0000256" key="10">
    <source>
        <dbReference type="RuleBase" id="RU004549"/>
    </source>
</evidence>
<dbReference type="Proteomes" id="UP001055439">
    <property type="component" value="Chromosome 8"/>
</dbReference>
<dbReference type="OrthoDB" id="615826at2759"/>
<proteinExistence type="inferred from homology"/>
<keyword evidence="9 10" id="KW-0927">Auxin signaling pathway</keyword>
<sequence length="146" mass="16386">MEGENGHFTPTMFVKVHKQGCAIARRINLRAHDNYESLRRALEEMSRNFLSNPYHPYIQSEEAQDEEVDDNNMVVLYENHEGNRMLVADAAWEVFVNTAKRLYIVRNPEAAATGKMVAEELLISSSQVILGGCFMYRGGGESGSSG</sequence>
<comment type="function">
    <text evidence="1 10">Aux/IAA proteins are short-lived transcriptional factors that function as repressors of early auxin response genes at low auxin concentrations.</text>
</comment>
<keyword evidence="5 10" id="KW-0678">Repressor</keyword>
<gene>
    <name evidence="12" type="ORF">MUK42_05741</name>
</gene>
<accession>A0A9E7HSQ4</accession>
<dbReference type="InterPro" id="IPR003311">
    <property type="entry name" value="AUX_IAA"/>
</dbReference>
<feature type="domain" description="PB1" evidence="11">
    <location>
        <begin position="11"/>
        <end position="107"/>
    </location>
</feature>
<keyword evidence="6 10" id="KW-0805">Transcription regulation</keyword>
<comment type="subunit">
    <text evidence="4 10">Homodimers and heterodimers.</text>
</comment>
<dbReference type="GO" id="GO:0005634">
    <property type="term" value="C:nucleus"/>
    <property type="evidence" value="ECO:0007669"/>
    <property type="project" value="UniProtKB-SubCell"/>
</dbReference>
<dbReference type="SUPFAM" id="SSF54277">
    <property type="entry name" value="CAD &amp; PB1 domains"/>
    <property type="match status" value="1"/>
</dbReference>
<evidence type="ECO:0000313" key="12">
    <source>
        <dbReference type="EMBL" id="URE39824.1"/>
    </source>
</evidence>
<keyword evidence="7 10" id="KW-0804">Transcription</keyword>
<comment type="subcellular location">
    <subcellularLocation>
        <location evidence="2 10">Nucleus</location>
    </subcellularLocation>
</comment>
<dbReference type="Pfam" id="PF02309">
    <property type="entry name" value="AUX_IAA"/>
    <property type="match status" value="1"/>
</dbReference>
<organism evidence="12 13">
    <name type="scientific">Musa troglodytarum</name>
    <name type="common">fe'i banana</name>
    <dbReference type="NCBI Taxonomy" id="320322"/>
    <lineage>
        <taxon>Eukaryota</taxon>
        <taxon>Viridiplantae</taxon>
        <taxon>Streptophyta</taxon>
        <taxon>Embryophyta</taxon>
        <taxon>Tracheophyta</taxon>
        <taxon>Spermatophyta</taxon>
        <taxon>Magnoliopsida</taxon>
        <taxon>Liliopsida</taxon>
        <taxon>Zingiberales</taxon>
        <taxon>Musaceae</taxon>
        <taxon>Musa</taxon>
    </lineage>
</organism>
<evidence type="ECO:0000256" key="2">
    <source>
        <dbReference type="ARBA" id="ARBA00004123"/>
    </source>
</evidence>
<comment type="similarity">
    <text evidence="3 10">Belongs to the Aux/IAA family.</text>
</comment>
<keyword evidence="8 10" id="KW-0539">Nucleus</keyword>
<protein>
    <recommendedName>
        <fullName evidence="10">Auxin-responsive protein</fullName>
    </recommendedName>
</protein>
<dbReference type="InterPro" id="IPR053793">
    <property type="entry name" value="PB1-like"/>
</dbReference>
<dbReference type="InterPro" id="IPR033389">
    <property type="entry name" value="AUX/IAA_dom"/>
</dbReference>
<evidence type="ECO:0000256" key="6">
    <source>
        <dbReference type="ARBA" id="ARBA00023015"/>
    </source>
</evidence>
<dbReference type="PANTHER" id="PTHR31734:SF120">
    <property type="entry name" value="AUXIN-RESPONSIVE PROTEIN IAA25"/>
    <property type="match status" value="1"/>
</dbReference>
<evidence type="ECO:0000256" key="3">
    <source>
        <dbReference type="ARBA" id="ARBA00006728"/>
    </source>
</evidence>
<dbReference type="PROSITE" id="PS51745">
    <property type="entry name" value="PB1"/>
    <property type="match status" value="1"/>
</dbReference>
<evidence type="ECO:0000256" key="8">
    <source>
        <dbReference type="ARBA" id="ARBA00023242"/>
    </source>
</evidence>
<dbReference type="PANTHER" id="PTHR31734">
    <property type="entry name" value="AUXIN-RESPONSIVE PROTEIN IAA17"/>
    <property type="match status" value="1"/>
</dbReference>
<evidence type="ECO:0000313" key="13">
    <source>
        <dbReference type="Proteomes" id="UP001055439"/>
    </source>
</evidence>
<dbReference type="GO" id="GO:0009734">
    <property type="term" value="P:auxin-activated signaling pathway"/>
    <property type="evidence" value="ECO:0007669"/>
    <property type="project" value="UniProtKB-UniRule"/>
</dbReference>
<evidence type="ECO:0000256" key="5">
    <source>
        <dbReference type="ARBA" id="ARBA00022491"/>
    </source>
</evidence>